<feature type="domain" description="Reverse transcriptase zinc-binding" evidence="2">
    <location>
        <begin position="53"/>
        <end position="115"/>
    </location>
</feature>
<dbReference type="PANTHER" id="PTHR47074">
    <property type="entry name" value="BNAC02G40300D PROTEIN"/>
    <property type="match status" value="1"/>
</dbReference>
<evidence type="ECO:0000259" key="1">
    <source>
        <dbReference type="Pfam" id="PF13456"/>
    </source>
</evidence>
<dbReference type="RefSeq" id="XP_060668934.1">
    <property type="nucleotide sequence ID" value="XM_060812951.1"/>
</dbReference>
<keyword evidence="3" id="KW-1185">Reference proteome</keyword>
<protein>
    <submittedName>
        <fullName evidence="4">Uncharacterized protein LOC132800053</fullName>
    </submittedName>
</protein>
<sequence length="282" mass="31912">MVDSLILPDGQWNKPVIERLFDKDSSETILQIYWADNNQEDMVVWTGSHSRTFHVKSTYKFINPVSGVSSNWWQFLWKSKIHDRLKYFMWKLASKGLTLRATLQSCNWEINNAGCPHGQETNFRRGSQALFSRFEEHKKLLSINSVHRLNSSSRKVVTNSWSRPLHGFIKVNCDASVKDNSAGIGVVMRNHEGEVIMLKSFTINLGFPEAAEADGLLKPVQLAIEGGHPSICCESDAIIQSLNNPSSISCHWSTAGYMKKNLDLRSLFVLSHLLGYQEKLTG</sequence>
<dbReference type="InterPro" id="IPR026960">
    <property type="entry name" value="RVT-Znf"/>
</dbReference>
<evidence type="ECO:0000313" key="3">
    <source>
        <dbReference type="Proteomes" id="UP001652623"/>
    </source>
</evidence>
<dbReference type="CDD" id="cd06222">
    <property type="entry name" value="RNase_H_like"/>
    <property type="match status" value="1"/>
</dbReference>
<feature type="domain" description="RNase H type-1" evidence="1">
    <location>
        <begin position="172"/>
        <end position="249"/>
    </location>
</feature>
<dbReference type="Pfam" id="PF13456">
    <property type="entry name" value="RVT_3"/>
    <property type="match status" value="1"/>
</dbReference>
<dbReference type="Proteomes" id="UP001652623">
    <property type="component" value="Chromosome 11"/>
</dbReference>
<dbReference type="InterPro" id="IPR036397">
    <property type="entry name" value="RNaseH_sf"/>
</dbReference>
<dbReference type="Gene3D" id="3.30.420.10">
    <property type="entry name" value="Ribonuclease H-like superfamily/Ribonuclease H"/>
    <property type="match status" value="1"/>
</dbReference>
<evidence type="ECO:0000313" key="4">
    <source>
        <dbReference type="RefSeq" id="XP_060668934.1"/>
    </source>
</evidence>
<dbReference type="InterPro" id="IPR044730">
    <property type="entry name" value="RNase_H-like_dom_plant"/>
</dbReference>
<evidence type="ECO:0000259" key="2">
    <source>
        <dbReference type="Pfam" id="PF13966"/>
    </source>
</evidence>
<reference evidence="4" key="1">
    <citation type="submission" date="2025-08" db="UniProtKB">
        <authorList>
            <consortium name="RefSeq"/>
        </authorList>
    </citation>
    <scope>IDENTIFICATION</scope>
    <source>
        <tissue evidence="4">Seedling</tissue>
    </source>
</reference>
<name>A0ABM3ZWT3_ZIZJJ</name>
<proteinExistence type="predicted"/>
<dbReference type="Pfam" id="PF13966">
    <property type="entry name" value="zf-RVT"/>
    <property type="match status" value="1"/>
</dbReference>
<gene>
    <name evidence="4" type="primary">LOC132800053</name>
</gene>
<dbReference type="InterPro" id="IPR002156">
    <property type="entry name" value="RNaseH_domain"/>
</dbReference>
<dbReference type="GeneID" id="132800053"/>
<dbReference type="InterPro" id="IPR052929">
    <property type="entry name" value="RNase_H-like_EbsB-rel"/>
</dbReference>
<organism evidence="3 4">
    <name type="scientific">Ziziphus jujuba</name>
    <name type="common">Chinese jujube</name>
    <name type="synonym">Ziziphus sativa</name>
    <dbReference type="NCBI Taxonomy" id="326968"/>
    <lineage>
        <taxon>Eukaryota</taxon>
        <taxon>Viridiplantae</taxon>
        <taxon>Streptophyta</taxon>
        <taxon>Embryophyta</taxon>
        <taxon>Tracheophyta</taxon>
        <taxon>Spermatophyta</taxon>
        <taxon>Magnoliopsida</taxon>
        <taxon>eudicotyledons</taxon>
        <taxon>Gunneridae</taxon>
        <taxon>Pentapetalae</taxon>
        <taxon>rosids</taxon>
        <taxon>fabids</taxon>
        <taxon>Rosales</taxon>
        <taxon>Rhamnaceae</taxon>
        <taxon>Paliureae</taxon>
        <taxon>Ziziphus</taxon>
    </lineage>
</organism>
<accession>A0ABM3ZWT3</accession>
<dbReference type="PANTHER" id="PTHR47074:SF73">
    <property type="entry name" value="OS04G0448401 PROTEIN"/>
    <property type="match status" value="1"/>
</dbReference>